<dbReference type="PROSITE" id="PS00409">
    <property type="entry name" value="PROKAR_NTER_METHYL"/>
    <property type="match status" value="1"/>
</dbReference>
<gene>
    <name evidence="2" type="ORF">ENT66_09225</name>
</gene>
<dbReference type="InterPro" id="IPR045584">
    <property type="entry name" value="Pilin-like"/>
</dbReference>
<feature type="transmembrane region" description="Helical" evidence="1">
    <location>
        <begin position="9"/>
        <end position="29"/>
    </location>
</feature>
<organism evidence="2">
    <name type="scientific">Thermodesulfobacterium geofontis</name>
    <dbReference type="NCBI Taxonomy" id="1295609"/>
    <lineage>
        <taxon>Bacteria</taxon>
        <taxon>Pseudomonadati</taxon>
        <taxon>Thermodesulfobacteriota</taxon>
        <taxon>Thermodesulfobacteria</taxon>
        <taxon>Thermodesulfobacteriales</taxon>
        <taxon>Thermodesulfobacteriaceae</taxon>
        <taxon>Thermodesulfobacterium</taxon>
    </lineage>
</organism>
<comment type="caution">
    <text evidence="2">The sequence shown here is derived from an EMBL/GenBank/DDBJ whole genome shotgun (WGS) entry which is preliminary data.</text>
</comment>
<reference evidence="2" key="1">
    <citation type="journal article" date="2020" name="mSystems">
        <title>Genome- and Community-Level Interaction Insights into Carbon Utilization and Element Cycling Functions of Hydrothermarchaeota in Hydrothermal Sediment.</title>
        <authorList>
            <person name="Zhou Z."/>
            <person name="Liu Y."/>
            <person name="Xu W."/>
            <person name="Pan J."/>
            <person name="Luo Z.H."/>
            <person name="Li M."/>
        </authorList>
    </citation>
    <scope>NUCLEOTIDE SEQUENCE [LARGE SCALE GENOMIC DNA]</scope>
    <source>
        <strain evidence="2">SpSt-6</strain>
    </source>
</reference>
<sequence length="202" mass="21843">MRNFKSKGFTLIELAIVLVIIGIIMGAILKGQDLIMNARIKKFINEAGRKSEVAVWTFYDRNGIFPGDSDRDGLIESVENVKTDLTNSNLLPSDYNPIRLGSYSFLVGFGNDGGSPAKNVIVICPTTDGSICSGSITNEELEFLKSFDTTIDGVADGTSGVVRSATSANFDSGTWFASPSGIGSSNWNSNTKALVYYFDRRP</sequence>
<proteinExistence type="predicted"/>
<dbReference type="Pfam" id="PF07963">
    <property type="entry name" value="N_methyl"/>
    <property type="match status" value="1"/>
</dbReference>
<keyword evidence="1" id="KW-1133">Transmembrane helix</keyword>
<keyword evidence="1" id="KW-0472">Membrane</keyword>
<evidence type="ECO:0000256" key="1">
    <source>
        <dbReference type="SAM" id="Phobius"/>
    </source>
</evidence>
<dbReference type="Gene3D" id="3.30.700.10">
    <property type="entry name" value="Glycoprotein, Type 4 Pilin"/>
    <property type="match status" value="1"/>
</dbReference>
<dbReference type="AlphaFoldDB" id="A0A7C4NVM8"/>
<dbReference type="EMBL" id="DSZN01000142">
    <property type="protein sequence ID" value="HGQ86423.1"/>
    <property type="molecule type" value="Genomic_DNA"/>
</dbReference>
<name>A0A7C4NVM8_9BACT</name>
<dbReference type="SUPFAM" id="SSF54523">
    <property type="entry name" value="Pili subunits"/>
    <property type="match status" value="1"/>
</dbReference>
<accession>A0A7C4NVM8</accession>
<evidence type="ECO:0000313" key="2">
    <source>
        <dbReference type="EMBL" id="HGQ86423.1"/>
    </source>
</evidence>
<keyword evidence="1" id="KW-0812">Transmembrane</keyword>
<dbReference type="NCBIfam" id="TIGR02532">
    <property type="entry name" value="IV_pilin_GFxxxE"/>
    <property type="match status" value="1"/>
</dbReference>
<dbReference type="InterPro" id="IPR012902">
    <property type="entry name" value="N_methyl_site"/>
</dbReference>
<protein>
    <submittedName>
        <fullName evidence="2">Type II secretion system protein</fullName>
    </submittedName>
</protein>